<proteinExistence type="predicted"/>
<dbReference type="Proteomes" id="UP000256328">
    <property type="component" value="Unassembled WGS sequence"/>
</dbReference>
<name>A0A3D8SXV4_9HELO</name>
<evidence type="ECO:0000313" key="2">
    <source>
        <dbReference type="EMBL" id="RDW91143.1"/>
    </source>
</evidence>
<feature type="compositionally biased region" description="Low complexity" evidence="1">
    <location>
        <begin position="145"/>
        <end position="156"/>
    </location>
</feature>
<dbReference type="OrthoDB" id="4684492at2759"/>
<dbReference type="EMBL" id="PDLN01000003">
    <property type="protein sequence ID" value="RDW91143.1"/>
    <property type="molecule type" value="Genomic_DNA"/>
</dbReference>
<keyword evidence="3" id="KW-1185">Reference proteome</keyword>
<dbReference type="AlphaFoldDB" id="A0A3D8SXV4"/>
<sequence length="366" mass="42332">MTLVTIKTFSRLQEVLRLTCSPAAFTTLCVYLLALHQMGWELPAEAFDLFISEYHKFEEQASSEPRWFSYHSWFQERMAHHSVPRPPVTTLTLHTLETIRAENPYTEAYVQRCLGHIIKEHLRRDRGVADAAPAGKVRPEPRAVPTQGSTQSRTTPTPSPGEPAWTIPAPHGSSEARVDMLDQPWHSEKGLREVLGLRNREELLVWLKQDWVLDVYDEYCIVELDPRRQRELALLRHGHAVPSSFKTSWADYLIGAAAAALHHSLPRYCRANPPKHHWTRDDHDVRFIAQLVLAGRESGRWWEHRRGEDTRQLCTYAYRLLCWLRNVHRISSARGQSTQIQRAAANHWVEHLTHARSLRQTARSHT</sequence>
<organism evidence="2 3">
    <name type="scientific">Coleophoma crateriformis</name>
    <dbReference type="NCBI Taxonomy" id="565419"/>
    <lineage>
        <taxon>Eukaryota</taxon>
        <taxon>Fungi</taxon>
        <taxon>Dikarya</taxon>
        <taxon>Ascomycota</taxon>
        <taxon>Pezizomycotina</taxon>
        <taxon>Leotiomycetes</taxon>
        <taxon>Helotiales</taxon>
        <taxon>Dermateaceae</taxon>
        <taxon>Coleophoma</taxon>
    </lineage>
</organism>
<gene>
    <name evidence="2" type="ORF">BP5796_02308</name>
</gene>
<feature type="region of interest" description="Disordered" evidence="1">
    <location>
        <begin position="128"/>
        <end position="172"/>
    </location>
</feature>
<accession>A0A3D8SXV4</accession>
<protein>
    <submittedName>
        <fullName evidence="2">Uncharacterized protein</fullName>
    </submittedName>
</protein>
<evidence type="ECO:0000256" key="1">
    <source>
        <dbReference type="SAM" id="MobiDB-lite"/>
    </source>
</evidence>
<evidence type="ECO:0000313" key="3">
    <source>
        <dbReference type="Proteomes" id="UP000256328"/>
    </source>
</evidence>
<reference evidence="2 3" key="1">
    <citation type="journal article" date="2018" name="IMA Fungus">
        <title>IMA Genome-F 9: Draft genome sequence of Annulohypoxylon stygium, Aspergillus mulundensis, Berkeleyomyces basicola (syn. Thielaviopsis basicola), Ceratocystis smalleyi, two Cercospora beticola strains, Coleophoma cylindrospora, Fusarium fracticaudum, Phialophora cf. hyalina, and Morchella septimelata.</title>
        <authorList>
            <person name="Wingfield B.D."/>
            <person name="Bills G.F."/>
            <person name="Dong Y."/>
            <person name="Huang W."/>
            <person name="Nel W.J."/>
            <person name="Swalarsk-Parry B.S."/>
            <person name="Vaghefi N."/>
            <person name="Wilken P.M."/>
            <person name="An Z."/>
            <person name="de Beer Z.W."/>
            <person name="De Vos L."/>
            <person name="Chen L."/>
            <person name="Duong T.A."/>
            <person name="Gao Y."/>
            <person name="Hammerbacher A."/>
            <person name="Kikkert J.R."/>
            <person name="Li Y."/>
            <person name="Li H."/>
            <person name="Li K."/>
            <person name="Li Q."/>
            <person name="Liu X."/>
            <person name="Ma X."/>
            <person name="Naidoo K."/>
            <person name="Pethybridge S.J."/>
            <person name="Sun J."/>
            <person name="Steenkamp E.T."/>
            <person name="van der Nest M.A."/>
            <person name="van Wyk S."/>
            <person name="Wingfield M.J."/>
            <person name="Xiong C."/>
            <person name="Yue Q."/>
            <person name="Zhang X."/>
        </authorList>
    </citation>
    <scope>NUCLEOTIDE SEQUENCE [LARGE SCALE GENOMIC DNA]</scope>
    <source>
        <strain evidence="2 3">BP5796</strain>
    </source>
</reference>
<comment type="caution">
    <text evidence="2">The sequence shown here is derived from an EMBL/GenBank/DDBJ whole genome shotgun (WGS) entry which is preliminary data.</text>
</comment>